<reference evidence="2" key="1">
    <citation type="journal article" date="2021" name="IMA Fungus">
        <title>Genomic characterization of three marine fungi, including Emericellopsis atlantica sp. nov. with signatures of a generalist lifestyle and marine biomass degradation.</title>
        <authorList>
            <person name="Hagestad O.C."/>
            <person name="Hou L."/>
            <person name="Andersen J.H."/>
            <person name="Hansen E.H."/>
            <person name="Altermark B."/>
            <person name="Li C."/>
            <person name="Kuhnert E."/>
            <person name="Cox R.J."/>
            <person name="Crous P.W."/>
            <person name="Spatafora J.W."/>
            <person name="Lail K."/>
            <person name="Amirebrahimi M."/>
            <person name="Lipzen A."/>
            <person name="Pangilinan J."/>
            <person name="Andreopoulos W."/>
            <person name="Hayes R.D."/>
            <person name="Ng V."/>
            <person name="Grigoriev I.V."/>
            <person name="Jackson S.A."/>
            <person name="Sutton T.D.S."/>
            <person name="Dobson A.D.W."/>
            <person name="Rama T."/>
        </authorList>
    </citation>
    <scope>NUCLEOTIDE SEQUENCE</scope>
    <source>
        <strain evidence="2">TRa018bII</strain>
    </source>
</reference>
<accession>A0A9P7Y9R8</accession>
<evidence type="ECO:0000313" key="2">
    <source>
        <dbReference type="EMBL" id="KAG9229070.1"/>
    </source>
</evidence>
<feature type="region of interest" description="Disordered" evidence="1">
    <location>
        <begin position="113"/>
        <end position="180"/>
    </location>
</feature>
<dbReference type="Proteomes" id="UP000824998">
    <property type="component" value="Unassembled WGS sequence"/>
</dbReference>
<feature type="compositionally biased region" description="Basic and acidic residues" evidence="1">
    <location>
        <begin position="127"/>
        <end position="167"/>
    </location>
</feature>
<gene>
    <name evidence="2" type="ORF">BJ875DRAFT_446303</name>
</gene>
<evidence type="ECO:0000256" key="1">
    <source>
        <dbReference type="SAM" id="MobiDB-lite"/>
    </source>
</evidence>
<feature type="compositionally biased region" description="Polar residues" evidence="1">
    <location>
        <begin position="63"/>
        <end position="80"/>
    </location>
</feature>
<dbReference type="EMBL" id="MU251819">
    <property type="protein sequence ID" value="KAG9229070.1"/>
    <property type="molecule type" value="Genomic_DNA"/>
</dbReference>
<proteinExistence type="predicted"/>
<feature type="region of interest" description="Disordered" evidence="1">
    <location>
        <begin position="26"/>
        <end position="80"/>
    </location>
</feature>
<feature type="compositionally biased region" description="Low complexity" evidence="1">
    <location>
        <begin position="48"/>
        <end position="57"/>
    </location>
</feature>
<keyword evidence="3" id="KW-1185">Reference proteome</keyword>
<sequence length="261" mass="29871">MTHSSKPAGAASFIIKLRSTRICKPRAPLRLQSNSNQTISGPRRRSSRLQSRQRSVSIPHILGSQSPLEQRPTDTQPSQLVRATSYTRVPTSSPIEVSAPVPSRTQFQEYPCLSQIHNHQTRKRRSDRSVETGAERPPKRARLTEKNLEAFEKMRGRQRKSAREKSTRQSTTTTTTDKDFSTKLQQNNIIYTTFNARAPDDIDGVRELLDQPRESEPPKLLDYQRYLVVTRDYENELGVEISAYPLLTKRTSREVEISGYF</sequence>
<organism evidence="2 3">
    <name type="scientific">Amylocarpus encephaloides</name>
    <dbReference type="NCBI Taxonomy" id="45428"/>
    <lineage>
        <taxon>Eukaryota</taxon>
        <taxon>Fungi</taxon>
        <taxon>Dikarya</taxon>
        <taxon>Ascomycota</taxon>
        <taxon>Pezizomycotina</taxon>
        <taxon>Leotiomycetes</taxon>
        <taxon>Helotiales</taxon>
        <taxon>Helotiales incertae sedis</taxon>
        <taxon>Amylocarpus</taxon>
    </lineage>
</organism>
<dbReference type="AlphaFoldDB" id="A0A9P7Y9R8"/>
<evidence type="ECO:0000313" key="3">
    <source>
        <dbReference type="Proteomes" id="UP000824998"/>
    </source>
</evidence>
<dbReference type="OrthoDB" id="5424149at2759"/>
<protein>
    <submittedName>
        <fullName evidence="2">Uncharacterized protein</fullName>
    </submittedName>
</protein>
<comment type="caution">
    <text evidence="2">The sequence shown here is derived from an EMBL/GenBank/DDBJ whole genome shotgun (WGS) entry which is preliminary data.</text>
</comment>
<name>A0A9P7Y9R8_9HELO</name>